<organism evidence="2 3">
    <name type="scientific">Shewanella gaetbuli</name>
    <dbReference type="NCBI Taxonomy" id="220752"/>
    <lineage>
        <taxon>Bacteria</taxon>
        <taxon>Pseudomonadati</taxon>
        <taxon>Pseudomonadota</taxon>
        <taxon>Gammaproteobacteria</taxon>
        <taxon>Alteromonadales</taxon>
        <taxon>Shewanellaceae</taxon>
        <taxon>Shewanella</taxon>
    </lineage>
</organism>
<comment type="caution">
    <text evidence="2">The sequence shown here is derived from an EMBL/GenBank/DDBJ whole genome shotgun (WGS) entry which is preliminary data.</text>
</comment>
<gene>
    <name evidence="2" type="ORF">L2672_07820</name>
</gene>
<reference evidence="2" key="1">
    <citation type="submission" date="2022-01" db="EMBL/GenBank/DDBJ databases">
        <title>Whole genome-based taxonomy of the Shewanellaceae.</title>
        <authorList>
            <person name="Martin-Rodriguez A.J."/>
        </authorList>
    </citation>
    <scope>NUCLEOTIDE SEQUENCE</scope>
    <source>
        <strain evidence="2">DSM 16422</strain>
    </source>
</reference>
<name>A0A9X2CI22_9GAMM</name>
<evidence type="ECO:0000313" key="2">
    <source>
        <dbReference type="EMBL" id="MCL1142592.1"/>
    </source>
</evidence>
<dbReference type="RefSeq" id="WP_248995269.1">
    <property type="nucleotide sequence ID" value="NZ_JAKIKP010000004.1"/>
</dbReference>
<proteinExistence type="predicted"/>
<dbReference type="Pfam" id="PF11306">
    <property type="entry name" value="DUF3108"/>
    <property type="match status" value="1"/>
</dbReference>
<dbReference type="Proteomes" id="UP001139333">
    <property type="component" value="Unassembled WGS sequence"/>
</dbReference>
<protein>
    <submittedName>
        <fullName evidence="2">DUF3108 domain-containing protein</fullName>
    </submittedName>
</protein>
<dbReference type="InterPro" id="IPR021457">
    <property type="entry name" value="DUF3108"/>
</dbReference>
<keyword evidence="3" id="KW-1185">Reference proteome</keyword>
<accession>A0A9X2CI22</accession>
<feature type="compositionally biased region" description="Acidic residues" evidence="1">
    <location>
        <begin position="272"/>
        <end position="281"/>
    </location>
</feature>
<evidence type="ECO:0000313" key="3">
    <source>
        <dbReference type="Proteomes" id="UP001139333"/>
    </source>
</evidence>
<feature type="region of interest" description="Disordered" evidence="1">
    <location>
        <begin position="268"/>
        <end position="303"/>
    </location>
</feature>
<dbReference type="EMBL" id="JAKIKP010000004">
    <property type="protein sequence ID" value="MCL1142592.1"/>
    <property type="molecule type" value="Genomic_DNA"/>
</dbReference>
<feature type="compositionally biased region" description="Basic and acidic residues" evidence="1">
    <location>
        <begin position="285"/>
        <end position="303"/>
    </location>
</feature>
<evidence type="ECO:0000256" key="1">
    <source>
        <dbReference type="SAM" id="MobiDB-lite"/>
    </source>
</evidence>
<sequence>MATQAPVETEQVLPNNTAKEVTTQQALSPLTPHTATYKAFYGSFELGEAKYQLPATDTGYYTYFFESEVGLLMLSDERKLQSDFTLEDGKLVPFRYVHERTGTGRDYTESTAFAKSQNFIHTIYKQDALKLDYQEQVFDPLMVQLQFRMDVINNQRPLNYRMVKEKEIDEYDFKIIGFETISIAGGTFDTVKFEVVRSSQKRQTYFWMAPELAYLPVRLSHFSKGSKQLDIQLSAFHFDKELPSIPRLDLAHESKIFEQYMSEKKALMAQDNNDEDEDANTEEVSPDKFSMEEISDIKKMVID</sequence>
<dbReference type="AlphaFoldDB" id="A0A9X2CI22"/>